<evidence type="ECO:0000256" key="1">
    <source>
        <dbReference type="ARBA" id="ARBA00001936"/>
    </source>
</evidence>
<keyword evidence="6" id="KW-0464">Manganese</keyword>
<dbReference type="RefSeq" id="WP_379834720.1">
    <property type="nucleotide sequence ID" value="NZ_JBHRYQ010000001.1"/>
</dbReference>
<dbReference type="Gene3D" id="3.90.79.10">
    <property type="entry name" value="Nucleoside Triphosphate Pyrophosphohydrolase"/>
    <property type="match status" value="1"/>
</dbReference>
<protein>
    <submittedName>
        <fullName evidence="8">NUDIX hydrolase</fullName>
        <ecNumber evidence="8">3.6.1.55</ecNumber>
    </submittedName>
</protein>
<reference evidence="9" key="1">
    <citation type="journal article" date="2019" name="Int. J. Syst. Evol. Microbiol.">
        <title>The Global Catalogue of Microorganisms (GCM) 10K type strain sequencing project: providing services to taxonomists for standard genome sequencing and annotation.</title>
        <authorList>
            <consortium name="The Broad Institute Genomics Platform"/>
            <consortium name="The Broad Institute Genome Sequencing Center for Infectious Disease"/>
            <person name="Wu L."/>
            <person name="Ma J."/>
        </authorList>
    </citation>
    <scope>NUCLEOTIDE SEQUENCE [LARGE SCALE GENOMIC DNA]</scope>
    <source>
        <strain evidence="9">CECT 7956</strain>
    </source>
</reference>
<dbReference type="SUPFAM" id="SSF55811">
    <property type="entry name" value="Nudix"/>
    <property type="match status" value="1"/>
</dbReference>
<dbReference type="EMBL" id="JBHRYQ010000001">
    <property type="protein sequence ID" value="MFC3809532.1"/>
    <property type="molecule type" value="Genomic_DNA"/>
</dbReference>
<evidence type="ECO:0000256" key="6">
    <source>
        <dbReference type="ARBA" id="ARBA00023211"/>
    </source>
</evidence>
<gene>
    <name evidence="8" type="ORF">ACFOOI_02615</name>
</gene>
<keyword evidence="5" id="KW-0460">Magnesium</keyword>
<evidence type="ECO:0000313" key="9">
    <source>
        <dbReference type="Proteomes" id="UP001595616"/>
    </source>
</evidence>
<evidence type="ECO:0000256" key="2">
    <source>
        <dbReference type="ARBA" id="ARBA00001946"/>
    </source>
</evidence>
<sequence length="207" mass="23511">MVFDSFISKARQKLTLPLPGHEAHKKLIHKERFLFKNSPDSSTRESAVLLLLYPSSDIVQIPLILRPMYDGQHGGQMALPGGKKEYTDENLERTALRETQEEIGIKALDIKVIGELTEVFIPVSNFIVKPYVGFIDYKPQFFPDQKEVDRIYELEILDFFNDNNLGYKTVTAGGKQIEVPGFEIANSYIWGATALIMNEFKEAILQA</sequence>
<evidence type="ECO:0000256" key="3">
    <source>
        <dbReference type="ARBA" id="ARBA00022723"/>
    </source>
</evidence>
<keyword evidence="9" id="KW-1185">Reference proteome</keyword>
<comment type="cofactor">
    <cofactor evidence="1">
        <name>Mn(2+)</name>
        <dbReference type="ChEBI" id="CHEBI:29035"/>
    </cofactor>
</comment>
<name>A0ABV7YTL2_9BACT</name>
<keyword evidence="3" id="KW-0479">Metal-binding</keyword>
<evidence type="ECO:0000256" key="4">
    <source>
        <dbReference type="ARBA" id="ARBA00022801"/>
    </source>
</evidence>
<dbReference type="InterPro" id="IPR045121">
    <property type="entry name" value="CoAse"/>
</dbReference>
<comment type="cofactor">
    <cofactor evidence="2">
        <name>Mg(2+)</name>
        <dbReference type="ChEBI" id="CHEBI:18420"/>
    </cofactor>
</comment>
<dbReference type="PANTHER" id="PTHR12992">
    <property type="entry name" value="NUDIX HYDROLASE"/>
    <property type="match status" value="1"/>
</dbReference>
<dbReference type="EC" id="3.6.1.55" evidence="8"/>
<dbReference type="Pfam" id="PF00293">
    <property type="entry name" value="NUDIX"/>
    <property type="match status" value="1"/>
</dbReference>
<feature type="domain" description="Nudix hydrolase" evidence="7">
    <location>
        <begin position="42"/>
        <end position="176"/>
    </location>
</feature>
<evidence type="ECO:0000256" key="5">
    <source>
        <dbReference type="ARBA" id="ARBA00022842"/>
    </source>
</evidence>
<dbReference type="PANTHER" id="PTHR12992:SF11">
    <property type="entry name" value="MITOCHONDRIAL COENZYME A DIPHOSPHATASE NUDT8"/>
    <property type="match status" value="1"/>
</dbReference>
<dbReference type="InterPro" id="IPR000086">
    <property type="entry name" value="NUDIX_hydrolase_dom"/>
</dbReference>
<dbReference type="PROSITE" id="PS51462">
    <property type="entry name" value="NUDIX"/>
    <property type="match status" value="1"/>
</dbReference>
<dbReference type="CDD" id="cd03426">
    <property type="entry name" value="NUDIX_CoAse_Nudt7"/>
    <property type="match status" value="1"/>
</dbReference>
<evidence type="ECO:0000259" key="7">
    <source>
        <dbReference type="PROSITE" id="PS51462"/>
    </source>
</evidence>
<organism evidence="8 9">
    <name type="scientific">Lacihabitans lacunae</name>
    <dbReference type="NCBI Taxonomy" id="1028214"/>
    <lineage>
        <taxon>Bacteria</taxon>
        <taxon>Pseudomonadati</taxon>
        <taxon>Bacteroidota</taxon>
        <taxon>Cytophagia</taxon>
        <taxon>Cytophagales</taxon>
        <taxon>Leadbetterellaceae</taxon>
        <taxon>Lacihabitans</taxon>
    </lineage>
</organism>
<keyword evidence="4 8" id="KW-0378">Hydrolase</keyword>
<proteinExistence type="predicted"/>
<evidence type="ECO:0000313" key="8">
    <source>
        <dbReference type="EMBL" id="MFC3809532.1"/>
    </source>
</evidence>
<dbReference type="InterPro" id="IPR015797">
    <property type="entry name" value="NUDIX_hydrolase-like_dom_sf"/>
</dbReference>
<accession>A0ABV7YTL2</accession>
<dbReference type="Proteomes" id="UP001595616">
    <property type="component" value="Unassembled WGS sequence"/>
</dbReference>
<comment type="caution">
    <text evidence="8">The sequence shown here is derived from an EMBL/GenBank/DDBJ whole genome shotgun (WGS) entry which is preliminary data.</text>
</comment>
<dbReference type="GO" id="GO:0035539">
    <property type="term" value="F:8-oxo-7,8-dihydrodeoxyguanosine triphosphate pyrophosphatase activity"/>
    <property type="evidence" value="ECO:0007669"/>
    <property type="project" value="UniProtKB-EC"/>
</dbReference>